<reference evidence="3" key="1">
    <citation type="submission" date="2024-04" db="EMBL/GenBank/DDBJ databases">
        <authorList>
            <person name="Shaw F."/>
            <person name="Minotto A."/>
        </authorList>
    </citation>
    <scope>NUCLEOTIDE SEQUENCE [LARGE SCALE GENOMIC DNA]</scope>
</reference>
<keyword evidence="1" id="KW-0175">Coiled coil</keyword>
<dbReference type="EMBL" id="OZ037948">
    <property type="protein sequence ID" value="CAL1709571.1"/>
    <property type="molecule type" value="Genomic_DNA"/>
</dbReference>
<dbReference type="InterPro" id="IPR040521">
    <property type="entry name" value="KDZ"/>
</dbReference>
<feature type="coiled-coil region" evidence="1">
    <location>
        <begin position="819"/>
        <end position="846"/>
    </location>
</feature>
<accession>A0ABP1DP21</accession>
<dbReference type="PANTHER" id="PTHR33096">
    <property type="entry name" value="CXC2 DOMAIN-CONTAINING PROTEIN"/>
    <property type="match status" value="1"/>
</dbReference>
<proteinExistence type="predicted"/>
<gene>
    <name evidence="2" type="ORF">GFSPODELE1_LOCUS7410</name>
</gene>
<name>A0ABP1DP21_9APHY</name>
<protein>
    <recommendedName>
        <fullName evidence="4">Clu domain-containing protein</fullName>
    </recommendedName>
</protein>
<organism evidence="2 3">
    <name type="scientific">Somion occarium</name>
    <dbReference type="NCBI Taxonomy" id="3059160"/>
    <lineage>
        <taxon>Eukaryota</taxon>
        <taxon>Fungi</taxon>
        <taxon>Dikarya</taxon>
        <taxon>Basidiomycota</taxon>
        <taxon>Agaricomycotina</taxon>
        <taxon>Agaricomycetes</taxon>
        <taxon>Polyporales</taxon>
        <taxon>Cerrenaceae</taxon>
        <taxon>Somion</taxon>
    </lineage>
</organism>
<evidence type="ECO:0000313" key="2">
    <source>
        <dbReference type="EMBL" id="CAL1709571.1"/>
    </source>
</evidence>
<evidence type="ECO:0008006" key="4">
    <source>
        <dbReference type="Google" id="ProtNLM"/>
    </source>
</evidence>
<keyword evidence="3" id="KW-1185">Reference proteome</keyword>
<sequence>MGTRSKSRKGLSSSVRVRAPNGFGRVVQEVRLNTQMAQRREEIAKKRYDHLTSLTFEEREVFFNDDATGATPMDVDEDLAFDHLPPGEEGFFASNAGGEEELCRTFFLSNNDSRKRKDVRTRRDRRLLQNKEWAEQMLSLVDAFLDWQMSRSTEVHDTAQFDDWEVTTVDFFSRSRRRFNSGPSVDRANVVLIRNGYIGSAPRSPTVAIGLQVLEAYHEMHAACPRFSIQAQVRALCRLHKVHYMKYLASQFRIAYDVYLAIRRCIDVRANAALHRDIPNWRMKNACAACLYALENEDPLTYALQVSMDGNQSLKLVDDHFRRGPSLADTRSGISDIWLNPEEVDIFKNEVGKPQQSQRNTGDAHDIDDDIDWVNIADHTDSADVTLSTDECVKRWRNAGPEARKKMFALFAVTGVFVCLCRHGQLLAICDMIRSGELMKYPLAIVDKLMRVLGVTVQVAYDIACAFMKILERSSLGDRVQQQGLRGIVPAFHGHAHNRLCQVDWHPLYVAGSGKEDFEGCERVFSQSNALALTTRFSSPFHRHQAIDEFFKSWAFVKHAELANFIHNNYRQALKIVAEDSATLRELCTRLKLNDEDFEQYLQEERAYLKNLVAESPEVAFTVEYMEALLRLDGAFAESEHAKREYQNLDARIIREGLRGRAITNIKTRYVTTYTRYVDLHEHVRRIEEVHGIVRRWTKDSEEYKNGLVVLTERKYRNAIDTLERLLLQRLLELTKLSMSGTGYKMREKITKALKTRATAIKKALEEYNRRAAELNPPRPSLSWSDVVDMVSVAEFDLLRDARQDVRLLAWAQPAQRRAMNLYFNIKRAEEEIKRLNVEIRRLLTHMVDEHVDYYRTIRDNMVPNPPLAYELSLRWRYSNAVNTELAYRLQQTSELPGFTGTLRTGHRVGRSPILADGILLPPWVSLQTQPTEGFDASGNELEDDEELGMEGVGNEDEANVLIDYIDRLGLHSE</sequence>
<dbReference type="PANTHER" id="PTHR33096:SF1">
    <property type="entry name" value="CXC1-LIKE CYSTEINE CLUSTER ASSOCIATED WITH KDZ TRANSPOSASES DOMAIN-CONTAINING PROTEIN"/>
    <property type="match status" value="1"/>
</dbReference>
<evidence type="ECO:0000313" key="3">
    <source>
        <dbReference type="Proteomes" id="UP001497453"/>
    </source>
</evidence>
<dbReference type="Pfam" id="PF18758">
    <property type="entry name" value="KDZ"/>
    <property type="match status" value="1"/>
</dbReference>
<dbReference type="Proteomes" id="UP001497453">
    <property type="component" value="Chromosome 5"/>
</dbReference>
<evidence type="ECO:0000256" key="1">
    <source>
        <dbReference type="SAM" id="Coils"/>
    </source>
</evidence>